<protein>
    <submittedName>
        <fullName evidence="2">Double-strand break repair protein AddB</fullName>
    </submittedName>
</protein>
<keyword evidence="3" id="KW-1185">Reference proteome</keyword>
<proteinExistence type="predicted"/>
<dbReference type="InterPro" id="IPR027417">
    <property type="entry name" value="P-loop_NTPase"/>
</dbReference>
<gene>
    <name evidence="2" type="primary">addB</name>
    <name evidence="2" type="ORF">NDO55_03500</name>
</gene>
<name>A0A9X2EG33_9SPHN</name>
<feature type="domain" description="PD-(D/E)XK endonuclease-like" evidence="1">
    <location>
        <begin position="716"/>
        <end position="942"/>
    </location>
</feature>
<dbReference type="InterPro" id="IPR011604">
    <property type="entry name" value="PDDEXK-like_dom_sf"/>
</dbReference>
<dbReference type="Pfam" id="PF12705">
    <property type="entry name" value="PDDEXK_1"/>
    <property type="match status" value="1"/>
</dbReference>
<dbReference type="NCBIfam" id="TIGR02786">
    <property type="entry name" value="addB_alphas"/>
    <property type="match status" value="1"/>
</dbReference>
<comment type="caution">
    <text evidence="2">The sequence shown here is derived from an EMBL/GenBank/DDBJ whole genome shotgun (WGS) entry which is preliminary data.</text>
</comment>
<accession>A0A9X2EG33</accession>
<dbReference type="AlphaFoldDB" id="A0A9X2EG33"/>
<evidence type="ECO:0000313" key="2">
    <source>
        <dbReference type="EMBL" id="MCM8556880.1"/>
    </source>
</evidence>
<dbReference type="SUPFAM" id="SSF52540">
    <property type="entry name" value="P-loop containing nucleoside triphosphate hydrolases"/>
    <property type="match status" value="1"/>
</dbReference>
<dbReference type="Gene3D" id="3.90.320.10">
    <property type="match status" value="1"/>
</dbReference>
<evidence type="ECO:0000259" key="1">
    <source>
        <dbReference type="Pfam" id="PF12705"/>
    </source>
</evidence>
<dbReference type="RefSeq" id="WP_252112465.1">
    <property type="nucleotide sequence ID" value="NZ_JAMSHT010000001.1"/>
</dbReference>
<reference evidence="2" key="1">
    <citation type="submission" date="2022-06" db="EMBL/GenBank/DDBJ databases">
        <title>Sphingomicrobium sedimins sp. nov., a marine bacterium isolated from tidal flat.</title>
        <authorList>
            <person name="Kim C.-H."/>
            <person name="Yoo Y."/>
            <person name="Kim J.-J."/>
        </authorList>
    </citation>
    <scope>NUCLEOTIDE SEQUENCE</scope>
    <source>
        <strain evidence="2">GRR-S6-50</strain>
    </source>
</reference>
<sequence>MSRDEAGDPAVFSIPPHRSFVDALAAGLIAKHGHDPMSLARGAVLVPTNRAARSLRDAFVRAAGEGTLLPRLVPIGDPELGDRLGTALDPLDGDPVPPAIDPEERLFLLASILSRGREEGTVAALKEAADLARTLDQLTVEQVSPRELLALRQESQQLEAHWQRLFEKLGLIVDAWPELLAERGRIDLAERRNRLLGALSDRWKASPPTGYVVAAGITTTAPAVAILLGTIARLPDGMIVLPALARERDMPEEEWAALKPKDREDGVSVPSTTMLAHPQYHLRLLLDRMKVGRGEVREWHRRGEAASAPERSRAVTNALAAARFTDKWQQLEAIDRRLGQGVKAAIFPDPASEAMGIAIRLREVLETPGKTAALVTPDRMLARRVSAILKRWKVDADDSAGDPLEQTTPAILLQHLMSLAEEDVSPITLLSLLKHPLVGGDGPARGDWLRDVRRLDLALRGPRPPAGLDGIETMLRSDADREAWGRLRPPVEQAIDLLRGARSISEIAGALREAGHVLAGDRLWQGAAGRELSVWIERIENTAGSDQLVLAKNEQLAGIRALMSGARVRPPYQGHPRIQILGLLEARLLQSDVMILGGLNEGVWPADSGTDPWLAPRLRRILGLPGLDYRIGLAGHDFMSTLGAPEVLLTRAVRDRSAPTIASRFLLRLEAMSAGLPRDDELVELAQAIDRPGTHEPVKRPMPLVPAEHRPRKLPVTAVEKLRADPYAFYAQRILGLRALDPVESRQIAAWQGNRVHDLFDEWFKQDGPDPDTIMPRLERMLADDAIHPMLRALWGPRLREGAEYVAQQIAADIAANRVPAATELKGEAVLHGVTLYGIADRIDRCANGSPAIIDYKTGGSPKRDALKAGFALQLGLLGLIAEAGGFETGQGTPAALEYWKLAKERGTFGSRLAANEGDVQDYLAETDAHLKRLVADYLAGYEPFTAKLNPAYAPYRDYDQLMRLEEWYGRGA</sequence>
<dbReference type="Proteomes" id="UP001155128">
    <property type="component" value="Unassembled WGS sequence"/>
</dbReference>
<evidence type="ECO:0000313" key="3">
    <source>
        <dbReference type="Proteomes" id="UP001155128"/>
    </source>
</evidence>
<dbReference type="InterPro" id="IPR038726">
    <property type="entry name" value="PDDEXK_AddAB-type"/>
</dbReference>
<dbReference type="EMBL" id="JAMSHT010000001">
    <property type="protein sequence ID" value="MCM8556880.1"/>
    <property type="molecule type" value="Genomic_DNA"/>
</dbReference>
<dbReference type="InterPro" id="IPR014153">
    <property type="entry name" value="Ds_break_AddB"/>
</dbReference>
<organism evidence="2 3">
    <name type="scientific">Sphingomicrobium sediminis</name>
    <dbReference type="NCBI Taxonomy" id="2950949"/>
    <lineage>
        <taxon>Bacteria</taxon>
        <taxon>Pseudomonadati</taxon>
        <taxon>Pseudomonadota</taxon>
        <taxon>Alphaproteobacteria</taxon>
        <taxon>Sphingomonadales</taxon>
        <taxon>Sphingomonadaceae</taxon>
        <taxon>Sphingomicrobium</taxon>
    </lineage>
</organism>